<evidence type="ECO:0000313" key="2">
    <source>
        <dbReference type="Proteomes" id="UP001165667"/>
    </source>
</evidence>
<accession>A0AA41Z413</accession>
<keyword evidence="2" id="KW-1185">Reference proteome</keyword>
<dbReference type="EMBL" id="JAMOIM010000057">
    <property type="protein sequence ID" value="MCW6512611.1"/>
    <property type="molecule type" value="Genomic_DNA"/>
</dbReference>
<sequence length="428" mass="44406">MGEQGGRFASLMATPAFREQIAGIKGGIDKGADGDQLGRFQMEDPMQEFRKTWVDLKNVLADIGTVVMPPLLVGLKGFDAALQGVHAAFQAMFDLVGKWTKDGNGIASGKPSARNTPETPLPLGRAYGGARRQDMADVTWDEATSGGMATAITIWAQQALTLGEIKSAIEGPELTTLRSLDTTATAILSAIGGGIDKSSTDGRIGEIASNIKASLGDSGIGGRMAIGRDGVMTSAVDAVASSGAQGGTVNMAAALIGADAHQAARALGKKMTPGEWCADFVGGILSHAGIKPSGSSAAASYKRWGQRVASLAGIRKGDILVENHHVGIATGLRDAMGRIGMVSGNHGHHVGASWELPRKILDVRRASEVTPDETAAQIGGAKPGGGIHHHHGNVVVHGAGDPEMIARQVMNRIDARTRNANHDIYIDV</sequence>
<dbReference type="RefSeq" id="WP_282588988.1">
    <property type="nucleotide sequence ID" value="NZ_JAMOIM010000057.1"/>
</dbReference>
<protein>
    <submittedName>
        <fullName evidence="1">Uncharacterized protein</fullName>
    </submittedName>
</protein>
<dbReference type="Proteomes" id="UP001165667">
    <property type="component" value="Unassembled WGS sequence"/>
</dbReference>
<reference evidence="1" key="1">
    <citation type="submission" date="2022-05" db="EMBL/GenBank/DDBJ databases">
        <authorList>
            <person name="Pankratov T."/>
        </authorList>
    </citation>
    <scope>NUCLEOTIDE SEQUENCE</scope>
    <source>
        <strain evidence="1">BP6-180914</strain>
    </source>
</reference>
<gene>
    <name evidence="1" type="ORF">M8523_32400</name>
</gene>
<name>A0AA41Z413_9HYPH</name>
<evidence type="ECO:0000313" key="1">
    <source>
        <dbReference type="EMBL" id="MCW6512611.1"/>
    </source>
</evidence>
<comment type="caution">
    <text evidence="1">The sequence shown here is derived from an EMBL/GenBank/DDBJ whole genome shotgun (WGS) entry which is preliminary data.</text>
</comment>
<proteinExistence type="predicted"/>
<dbReference type="AlphaFoldDB" id="A0AA41Z413"/>
<organism evidence="1 2">
    <name type="scientific">Lichenifustis flavocetrariae</name>
    <dbReference type="NCBI Taxonomy" id="2949735"/>
    <lineage>
        <taxon>Bacteria</taxon>
        <taxon>Pseudomonadati</taxon>
        <taxon>Pseudomonadota</taxon>
        <taxon>Alphaproteobacteria</taxon>
        <taxon>Hyphomicrobiales</taxon>
        <taxon>Lichenihabitantaceae</taxon>
        <taxon>Lichenifustis</taxon>
    </lineage>
</organism>